<reference evidence="1 2" key="1">
    <citation type="submission" date="2024-10" db="EMBL/GenBank/DDBJ databases">
        <authorList>
            <person name="Deangelis K."/>
            <person name="Huntemann M."/>
            <person name="Clum A."/>
            <person name="Wang J."/>
            <person name="Palaniappan K."/>
            <person name="Ritter S."/>
            <person name="Chen I.-M."/>
            <person name="Stamatis D."/>
            <person name="Reddy T."/>
            <person name="O'Malley R."/>
            <person name="Daum C."/>
            <person name="Ng V."/>
            <person name="Ivanova N."/>
            <person name="Kyrpides N."/>
            <person name="Woyke T."/>
        </authorList>
    </citation>
    <scope>NUCLEOTIDE SEQUENCE [LARGE SCALE GENOMIC DNA]</scope>
    <source>
        <strain evidence="1 2">GAS97</strain>
    </source>
</reference>
<dbReference type="Proteomes" id="UP001620514">
    <property type="component" value="Unassembled WGS sequence"/>
</dbReference>
<reference evidence="1 2" key="2">
    <citation type="submission" date="2024-11" db="EMBL/GenBank/DDBJ databases">
        <title>Using genomics to understand microbial adaptation to soil warming.</title>
        <authorList>
            <person name="Deangelis K.M. PhD."/>
        </authorList>
    </citation>
    <scope>NUCLEOTIDE SEQUENCE [LARGE SCALE GENOMIC DNA]</scope>
    <source>
        <strain evidence="1 2">GAS97</strain>
    </source>
</reference>
<dbReference type="RefSeq" id="WP_404611048.1">
    <property type="nucleotide sequence ID" value="NZ_JBIYDN010000023.1"/>
</dbReference>
<evidence type="ECO:0000313" key="2">
    <source>
        <dbReference type="Proteomes" id="UP001620514"/>
    </source>
</evidence>
<proteinExistence type="predicted"/>
<accession>A0ABW8MWE1</accession>
<sequence length="377" mass="42939">MGWPYQPVETFPNYSYLDFLKKPRPYDFYWEVWALGSNRVLLWGDPAYVRRAVPTFSLSDSTGFEIDVPMAQKGYGNGPGKWEIFDKDQYVSHNDRKFWNWEFERYWMFYLLWGRLSYNHTASEDVWMTELRSRFGDAAPDVSTAYQAGSPVVSEIVAAHLADPNMYIWPEINPGGLIADCKDVLPSDQSFIASPAEAARNVVQNLASAKQGPRETAELFDGIGSQIEAAVSRAGSKLGGSHEWRGTEPDLLVLADLARYHARKQEAAYSLSWFYETGKLASLDRAEAELTKALDIWKNLVKLTDGLYSDQVIFGPDDFGSWKDKLPYVYYDLDWIRELKRTLSKYGEYDFRFEFGSNLPLPRLVPNGIINSSAGTL</sequence>
<name>A0ABW8MWE1_9BURK</name>
<dbReference type="EMBL" id="JBIYDN010000023">
    <property type="protein sequence ID" value="MFK4446127.1"/>
    <property type="molecule type" value="Genomic_DNA"/>
</dbReference>
<protein>
    <submittedName>
        <fullName evidence="1">Uncharacterized protein</fullName>
    </submittedName>
</protein>
<gene>
    <name evidence="1" type="ORF">ABH943_006159</name>
</gene>
<comment type="caution">
    <text evidence="1">The sequence shown here is derived from an EMBL/GenBank/DDBJ whole genome shotgun (WGS) entry which is preliminary data.</text>
</comment>
<keyword evidence="2" id="KW-1185">Reference proteome</keyword>
<organism evidence="1 2">
    <name type="scientific">Caballeronia udeis</name>
    <dbReference type="NCBI Taxonomy" id="1232866"/>
    <lineage>
        <taxon>Bacteria</taxon>
        <taxon>Pseudomonadati</taxon>
        <taxon>Pseudomonadota</taxon>
        <taxon>Betaproteobacteria</taxon>
        <taxon>Burkholderiales</taxon>
        <taxon>Burkholderiaceae</taxon>
        <taxon>Caballeronia</taxon>
    </lineage>
</organism>
<evidence type="ECO:0000313" key="1">
    <source>
        <dbReference type="EMBL" id="MFK4446127.1"/>
    </source>
</evidence>